<dbReference type="PANTHER" id="PTHR43280">
    <property type="entry name" value="ARAC-FAMILY TRANSCRIPTIONAL REGULATOR"/>
    <property type="match status" value="1"/>
</dbReference>
<evidence type="ECO:0000259" key="6">
    <source>
        <dbReference type="PROSITE" id="PS50110"/>
    </source>
</evidence>
<dbReference type="RefSeq" id="WP_282910104.1">
    <property type="nucleotide sequence ID" value="NZ_JAGRPV010000001.1"/>
</dbReference>
<dbReference type="CDD" id="cd17536">
    <property type="entry name" value="REC_YesN-like"/>
    <property type="match status" value="1"/>
</dbReference>
<keyword evidence="3" id="KW-0804">Transcription</keyword>
<feature type="domain" description="HTH araC/xylS-type" evidence="5">
    <location>
        <begin position="412"/>
        <end position="511"/>
    </location>
</feature>
<dbReference type="EMBL" id="JAGRPV010000001">
    <property type="protein sequence ID" value="MDI4647332.1"/>
    <property type="molecule type" value="Genomic_DNA"/>
</dbReference>
<dbReference type="InterPro" id="IPR001789">
    <property type="entry name" value="Sig_transdc_resp-reg_receiver"/>
</dbReference>
<dbReference type="SMART" id="SM00448">
    <property type="entry name" value="REC"/>
    <property type="match status" value="1"/>
</dbReference>
<dbReference type="PANTHER" id="PTHR43280:SF2">
    <property type="entry name" value="HTH-TYPE TRANSCRIPTIONAL REGULATOR EXSA"/>
    <property type="match status" value="1"/>
</dbReference>
<dbReference type="Gene3D" id="3.40.50.2300">
    <property type="match status" value="1"/>
</dbReference>
<dbReference type="PROSITE" id="PS01124">
    <property type="entry name" value="HTH_ARAC_FAMILY_2"/>
    <property type="match status" value="1"/>
</dbReference>
<dbReference type="PRINTS" id="PR00032">
    <property type="entry name" value="HTHARAC"/>
</dbReference>
<evidence type="ECO:0000313" key="8">
    <source>
        <dbReference type="Proteomes" id="UP001161691"/>
    </source>
</evidence>
<reference evidence="7" key="1">
    <citation type="submission" date="2023-04" db="EMBL/GenBank/DDBJ databases">
        <title>Comparative genomic analysis of Cohnella hashimotonis sp. nov., isolated from the International Space Station.</title>
        <authorList>
            <person name="Venkateswaran K."/>
            <person name="Simpson A."/>
        </authorList>
    </citation>
    <scope>NUCLEOTIDE SEQUENCE</scope>
    <source>
        <strain evidence="7">F6_2S_P_1</strain>
    </source>
</reference>
<dbReference type="InterPro" id="IPR018060">
    <property type="entry name" value="HTH_AraC"/>
</dbReference>
<gene>
    <name evidence="7" type="ORF">KB449_20315</name>
</gene>
<dbReference type="Pfam" id="PF12833">
    <property type="entry name" value="HTH_18"/>
    <property type="match status" value="1"/>
</dbReference>
<name>A0ABT6TKH1_9BACL</name>
<keyword evidence="4" id="KW-0597">Phosphoprotein</keyword>
<keyword evidence="1" id="KW-0805">Transcription regulation</keyword>
<evidence type="ECO:0000313" key="7">
    <source>
        <dbReference type="EMBL" id="MDI4647332.1"/>
    </source>
</evidence>
<dbReference type="SMART" id="SM00342">
    <property type="entry name" value="HTH_ARAC"/>
    <property type="match status" value="1"/>
</dbReference>
<dbReference type="SUPFAM" id="SSF52172">
    <property type="entry name" value="CheY-like"/>
    <property type="match status" value="1"/>
</dbReference>
<comment type="caution">
    <text evidence="7">The sequence shown here is derived from an EMBL/GenBank/DDBJ whole genome shotgun (WGS) entry which is preliminary data.</text>
</comment>
<protein>
    <submittedName>
        <fullName evidence="7">Response regulator</fullName>
    </submittedName>
</protein>
<evidence type="ECO:0000256" key="1">
    <source>
        <dbReference type="ARBA" id="ARBA00023015"/>
    </source>
</evidence>
<evidence type="ECO:0000259" key="5">
    <source>
        <dbReference type="PROSITE" id="PS01124"/>
    </source>
</evidence>
<accession>A0ABT6TKH1</accession>
<keyword evidence="2" id="KW-0238">DNA-binding</keyword>
<evidence type="ECO:0000256" key="2">
    <source>
        <dbReference type="ARBA" id="ARBA00023125"/>
    </source>
</evidence>
<dbReference type="Pfam" id="PF00072">
    <property type="entry name" value="Response_reg"/>
    <property type="match status" value="1"/>
</dbReference>
<dbReference type="SUPFAM" id="SSF46689">
    <property type="entry name" value="Homeodomain-like"/>
    <property type="match status" value="1"/>
</dbReference>
<dbReference type="InterPro" id="IPR009057">
    <property type="entry name" value="Homeodomain-like_sf"/>
</dbReference>
<dbReference type="InterPro" id="IPR020449">
    <property type="entry name" value="Tscrpt_reg_AraC-type_HTH"/>
</dbReference>
<dbReference type="Proteomes" id="UP001161691">
    <property type="component" value="Unassembled WGS sequence"/>
</dbReference>
<organism evidence="7 8">
    <name type="scientific">Cohnella hashimotonis</name>
    <dbReference type="NCBI Taxonomy" id="2826895"/>
    <lineage>
        <taxon>Bacteria</taxon>
        <taxon>Bacillati</taxon>
        <taxon>Bacillota</taxon>
        <taxon>Bacilli</taxon>
        <taxon>Bacillales</taxon>
        <taxon>Paenibacillaceae</taxon>
        <taxon>Cohnella</taxon>
    </lineage>
</organism>
<keyword evidence="8" id="KW-1185">Reference proteome</keyword>
<proteinExistence type="predicted"/>
<evidence type="ECO:0000256" key="3">
    <source>
        <dbReference type="ARBA" id="ARBA00023163"/>
    </source>
</evidence>
<dbReference type="InterPro" id="IPR011006">
    <property type="entry name" value="CheY-like_superfamily"/>
</dbReference>
<feature type="modified residue" description="4-aspartylphosphate" evidence="4">
    <location>
        <position position="58"/>
    </location>
</feature>
<sequence length="516" mass="58832">MNIMIVDDEPFFIEQFKRRIEELGRELRVALNVAAECYDGREALRRIAERKPDVVFTDIQMTALSGIDLARAIREFDAELPVVVVSAYPSFDYVREAIRFNVVDYLLKPVDLHSLRSLIEKLLLRTRNKSYRAQRAALLALLGSPHASEDDDSAVRPLFAFPLYRAFLVQNMAIIQEHPVLVPDDDEAEERLRSLLAVELGEDDRLWSIPLDDGRSQLLVAGLREDDRTKLDRFRRAVSLHFSRNGIAPSVGCSEPFGDIRRLGQLVPALRNVLTERTVIGKPQWLDSSAPERPLAPQFTKVEKKQLERLLVRGDHAGIASLIRHTVQLWEADGSPMIIVRLQIKEIVGILENDERETKGFKLRNWDARIEELLQMARSFAELADGLIAMLARSFEWELDELNSGDLVRLFAKIELYIAAHIGQPLSLTQLMNKFHISKTLLCGLFRENSGKSFVEYVTAMRMRKAQELMVHFPSMRNKEIAEMVGYADQNYFSRVFTATAGMSPSEYRSRHAVSG</sequence>
<dbReference type="Gene3D" id="1.10.10.60">
    <property type="entry name" value="Homeodomain-like"/>
    <property type="match status" value="2"/>
</dbReference>
<dbReference type="PROSITE" id="PS50110">
    <property type="entry name" value="RESPONSE_REGULATORY"/>
    <property type="match status" value="1"/>
</dbReference>
<feature type="domain" description="Response regulatory" evidence="6">
    <location>
        <begin position="2"/>
        <end position="123"/>
    </location>
</feature>
<evidence type="ECO:0000256" key="4">
    <source>
        <dbReference type="PROSITE-ProRule" id="PRU00169"/>
    </source>
</evidence>